<name>A0A7W5H8F3_9BACT</name>
<dbReference type="InterPro" id="IPR025855">
    <property type="entry name" value="Replic_Relax"/>
</dbReference>
<evidence type="ECO:0008006" key="3">
    <source>
        <dbReference type="Google" id="ProtNLM"/>
    </source>
</evidence>
<dbReference type="EMBL" id="JACHXU010000019">
    <property type="protein sequence ID" value="MBB3208941.1"/>
    <property type="molecule type" value="Genomic_DNA"/>
</dbReference>
<dbReference type="Pfam" id="PF13814">
    <property type="entry name" value="Replic_Relax"/>
    <property type="match status" value="1"/>
</dbReference>
<evidence type="ECO:0000313" key="2">
    <source>
        <dbReference type="Proteomes" id="UP000536179"/>
    </source>
</evidence>
<accession>A0A7W5H8F3</accession>
<proteinExistence type="predicted"/>
<dbReference type="Proteomes" id="UP000536179">
    <property type="component" value="Unassembled WGS sequence"/>
</dbReference>
<comment type="caution">
    <text evidence="1">The sequence shown here is derived from an EMBL/GenBank/DDBJ whole genome shotgun (WGS) entry which is preliminary data.</text>
</comment>
<gene>
    <name evidence="1" type="ORF">FHS27_004775</name>
</gene>
<keyword evidence="2" id="KW-1185">Reference proteome</keyword>
<evidence type="ECO:0000313" key="1">
    <source>
        <dbReference type="EMBL" id="MBB3208941.1"/>
    </source>
</evidence>
<sequence>MAKRNTTALTARDLEILTCLDRTPMTPRQLHVASQAFCQPFAAEALVRRRLGRLREAGFANAFPYSLVSEGRAPKYWKLTRSGYRLIYGVNATLPGRRYFSEVSVGHHVHTHAIASLVAHFVATAARHQVEMDHFARENSLKLKVGQSHVYPDGAFRLVYPSQPDRPFPFVLELDNGSERVRSSRDTESIERKIRTYDLHQSRYKRDDPARYLVLFVTTRSERRLENVLSTCRALIRNPDRTLFLGGTLDRLLSGDPFADPMLQSNNGIMRTLIPVGKHRIKSSVSGVVDKTP</sequence>
<dbReference type="AlphaFoldDB" id="A0A7W5H8F3"/>
<organism evidence="1 2">
    <name type="scientific">Aporhodopirellula rubra</name>
    <dbReference type="NCBI Taxonomy" id="980271"/>
    <lineage>
        <taxon>Bacteria</taxon>
        <taxon>Pseudomonadati</taxon>
        <taxon>Planctomycetota</taxon>
        <taxon>Planctomycetia</taxon>
        <taxon>Pirellulales</taxon>
        <taxon>Pirellulaceae</taxon>
        <taxon>Aporhodopirellula</taxon>
    </lineage>
</organism>
<reference evidence="1 2" key="1">
    <citation type="submission" date="2020-08" db="EMBL/GenBank/DDBJ databases">
        <title>Genomic Encyclopedia of Type Strains, Phase III (KMG-III): the genomes of soil and plant-associated and newly described type strains.</title>
        <authorList>
            <person name="Whitman W."/>
        </authorList>
    </citation>
    <scope>NUCLEOTIDE SEQUENCE [LARGE SCALE GENOMIC DNA]</scope>
    <source>
        <strain evidence="1 2">CECT 8075</strain>
    </source>
</reference>
<dbReference type="RefSeq" id="WP_184307194.1">
    <property type="nucleotide sequence ID" value="NZ_JACHXU010000019.1"/>
</dbReference>
<protein>
    <recommendedName>
        <fullName evidence="3">Replication-relaxation</fullName>
    </recommendedName>
</protein>